<dbReference type="Proteomes" id="UP000583387">
    <property type="component" value="Unassembled WGS sequence"/>
</dbReference>
<dbReference type="InterPro" id="IPR010727">
    <property type="entry name" value="DUF1302"/>
</dbReference>
<protein>
    <recommendedName>
        <fullName evidence="4">DUF1302 domain-containing protein</fullName>
    </recommendedName>
</protein>
<name>A0A7U7ELY3_9GAMM</name>
<comment type="caution">
    <text evidence="2">The sequence shown here is derived from an EMBL/GenBank/DDBJ whole genome shotgun (WGS) entry which is preliminary data.</text>
</comment>
<sequence>MYPLSTRRSIAAARLSFATLAPLALAVSAQAATFELGEISGNARGSLSLGATWSAEGANPYFINQNNASGIGLGDGYNLTESSANDDDRLNFRKRNKLVSSPVILLGEMELSYRNYGAFVRGKAWYDYTLENEKFDYGHAANGYKAKSKLNDSHFDELAQFQGVALLDAYVYGDFALGESPLHLRGGRQVINWGEGLFFQSGINEVNPFDIAALVRPGAQLKEAFLPTNMLYANLGVTDNLTLEAFYKLEWRKTVLPGCGTFFSPNDFIQDGCDALTVLNAALGIDDATALATGLYVHRDRDDEARDGGQFGAAARYYIDSIGTEVGAYAMNVHSTVPYASARLYDLDAFAFDFAGAGAPAYLAKYPEDIRIFGLSFNTNLLGTSVFGEYSYRPNQPVGLYASDLLNSILAPAFGAPTYGLPLADDVAAQTFAAPGSKFDGYDRLKTSQLTLGFIKSFQQVLGADSVTLIGETAFKYVHDLPSINERRYGNVDNYGNDFNSAAGCADVPGGYKYQKYACSGDGFVSDFSWGYRLNLELSYLNVVAGVNLTPYVFFGHDVKGWSHDAELVEDRLSGTLGVRADYARKYTVDLSWSGSGNTRYAMTDRDFIALSARMGF</sequence>
<keyword evidence="3" id="KW-1185">Reference proteome</keyword>
<evidence type="ECO:0000313" key="2">
    <source>
        <dbReference type="EMBL" id="CAD5107464.1"/>
    </source>
</evidence>
<feature type="signal peptide" evidence="1">
    <location>
        <begin position="1"/>
        <end position="31"/>
    </location>
</feature>
<accession>A0A7U7ELY3</accession>
<dbReference type="Pfam" id="PF06980">
    <property type="entry name" value="DUF1302"/>
    <property type="match status" value="1"/>
</dbReference>
<keyword evidence="1" id="KW-0732">Signal</keyword>
<dbReference type="AlphaFoldDB" id="A0A7U7ELY3"/>
<organism evidence="2 3">
    <name type="scientific">Zestomonas carbonaria</name>
    <dbReference type="NCBI Taxonomy" id="2762745"/>
    <lineage>
        <taxon>Bacteria</taxon>
        <taxon>Pseudomonadati</taxon>
        <taxon>Pseudomonadota</taxon>
        <taxon>Gammaproteobacteria</taxon>
        <taxon>Pseudomonadales</taxon>
        <taxon>Pseudomonadaceae</taxon>
        <taxon>Zestomonas</taxon>
    </lineage>
</organism>
<evidence type="ECO:0000313" key="3">
    <source>
        <dbReference type="Proteomes" id="UP000583387"/>
    </source>
</evidence>
<evidence type="ECO:0000256" key="1">
    <source>
        <dbReference type="SAM" id="SignalP"/>
    </source>
</evidence>
<gene>
    <name evidence="2" type="ORF">PSEWESI4_01737</name>
</gene>
<dbReference type="EMBL" id="CAJFCI010000035">
    <property type="protein sequence ID" value="CAD5107464.1"/>
    <property type="molecule type" value="Genomic_DNA"/>
</dbReference>
<dbReference type="RefSeq" id="WP_187670812.1">
    <property type="nucleotide sequence ID" value="NZ_CAJFCI010000035.1"/>
</dbReference>
<evidence type="ECO:0008006" key="4">
    <source>
        <dbReference type="Google" id="ProtNLM"/>
    </source>
</evidence>
<reference evidence="2 3" key="1">
    <citation type="submission" date="2020-08" db="EMBL/GenBank/DDBJ databases">
        <authorList>
            <person name="Criscuolo A."/>
        </authorList>
    </citation>
    <scope>NUCLEOTIDE SEQUENCE [LARGE SCALE GENOMIC DNA]</scope>
    <source>
        <strain evidence="2">CIP111764</strain>
    </source>
</reference>
<proteinExistence type="predicted"/>
<feature type="chain" id="PRO_5030516805" description="DUF1302 domain-containing protein" evidence="1">
    <location>
        <begin position="32"/>
        <end position="617"/>
    </location>
</feature>